<evidence type="ECO:0000256" key="1">
    <source>
        <dbReference type="ARBA" id="ARBA00002190"/>
    </source>
</evidence>
<protein>
    <recommendedName>
        <fullName evidence="6">Mutator family transposase</fullName>
    </recommendedName>
</protein>
<dbReference type="AlphaFoldDB" id="A0A1X1Y2N1"/>
<accession>A0A1X1Y2N1</accession>
<dbReference type="KEGG" id="mlj:MLAC_44950"/>
<name>A0A1X1Y2N1_9MYCO</name>
<keyword evidence="3 6" id="KW-0815">Transposition</keyword>
<dbReference type="STRING" id="169765.AWC15_01840"/>
<evidence type="ECO:0000313" key="9">
    <source>
        <dbReference type="Proteomes" id="UP000466396"/>
    </source>
</evidence>
<keyword evidence="4 6" id="KW-0238">DNA-binding</keyword>
<dbReference type="OrthoDB" id="9793302at2"/>
<comment type="function">
    <text evidence="1 6">Required for the transposition of the insertion element.</text>
</comment>
<keyword evidence="9" id="KW-1185">Reference proteome</keyword>
<dbReference type="Pfam" id="PF00872">
    <property type="entry name" value="Transposase_mut"/>
    <property type="match status" value="1"/>
</dbReference>
<evidence type="ECO:0000256" key="4">
    <source>
        <dbReference type="ARBA" id="ARBA00023125"/>
    </source>
</evidence>
<organism evidence="8 9">
    <name type="scientific">Mycobacterium lacus</name>
    <dbReference type="NCBI Taxonomy" id="169765"/>
    <lineage>
        <taxon>Bacteria</taxon>
        <taxon>Bacillati</taxon>
        <taxon>Actinomycetota</taxon>
        <taxon>Actinomycetes</taxon>
        <taxon>Mycobacteriales</taxon>
        <taxon>Mycobacteriaceae</taxon>
        <taxon>Mycobacterium</taxon>
    </lineage>
</organism>
<keyword evidence="6" id="KW-0814">Transposable element</keyword>
<dbReference type="PANTHER" id="PTHR33217">
    <property type="entry name" value="TRANSPOSASE FOR INSERTION SEQUENCE ELEMENT IS1081"/>
    <property type="match status" value="1"/>
</dbReference>
<comment type="similarity">
    <text evidence="2 6">Belongs to the transposase mutator family.</text>
</comment>
<evidence type="ECO:0000256" key="6">
    <source>
        <dbReference type="RuleBase" id="RU365089"/>
    </source>
</evidence>
<dbReference type="GO" id="GO:0004803">
    <property type="term" value="F:transposase activity"/>
    <property type="evidence" value="ECO:0007669"/>
    <property type="project" value="UniProtKB-UniRule"/>
</dbReference>
<keyword evidence="5 6" id="KW-0233">DNA recombination</keyword>
<sequence length="189" mass="21616">MHRACRPDEGRLTDNLLAKVPKNAQADVKADYWAIFDLPEDVEPGIDAVKLAQSRIDVFVKRWRDSYPAAVRCLLDDRESLTVYLRFPREHWTRVRHSNFIERTFGETRRRVKVIGRLPGEHSCLKLVWAVLDRASAGWRGLTMTPAGLRLLQDLRRTLHDPRSQLPQKNSENHTETGAAPTELVGVTA</sequence>
<feature type="region of interest" description="Disordered" evidence="7">
    <location>
        <begin position="163"/>
        <end position="189"/>
    </location>
</feature>
<dbReference type="PANTHER" id="PTHR33217:SF9">
    <property type="entry name" value="MUTATOR FAMILY TRANSPOSASE"/>
    <property type="match status" value="1"/>
</dbReference>
<dbReference type="EMBL" id="AP022581">
    <property type="protein sequence ID" value="BBX99201.1"/>
    <property type="molecule type" value="Genomic_DNA"/>
</dbReference>
<dbReference type="InterPro" id="IPR001207">
    <property type="entry name" value="Transposase_mutator"/>
</dbReference>
<dbReference type="RefSeq" id="WP_085161085.1">
    <property type="nucleotide sequence ID" value="NZ_AP022581.1"/>
</dbReference>
<reference evidence="8 9" key="1">
    <citation type="journal article" date="2019" name="Emerg. Microbes Infect.">
        <title>Comprehensive subspecies identification of 175 nontuberculous mycobacteria species based on 7547 genomic profiles.</title>
        <authorList>
            <person name="Matsumoto Y."/>
            <person name="Kinjo T."/>
            <person name="Motooka D."/>
            <person name="Nabeya D."/>
            <person name="Jung N."/>
            <person name="Uechi K."/>
            <person name="Horii T."/>
            <person name="Iida T."/>
            <person name="Fujita J."/>
            <person name="Nakamura S."/>
        </authorList>
    </citation>
    <scope>NUCLEOTIDE SEQUENCE [LARGE SCALE GENOMIC DNA]</scope>
    <source>
        <strain evidence="8 9">JCM 15657</strain>
    </source>
</reference>
<evidence type="ECO:0000256" key="7">
    <source>
        <dbReference type="SAM" id="MobiDB-lite"/>
    </source>
</evidence>
<proteinExistence type="inferred from homology"/>
<evidence type="ECO:0000256" key="5">
    <source>
        <dbReference type="ARBA" id="ARBA00023172"/>
    </source>
</evidence>
<evidence type="ECO:0000313" key="8">
    <source>
        <dbReference type="EMBL" id="BBX99201.1"/>
    </source>
</evidence>
<evidence type="ECO:0000256" key="3">
    <source>
        <dbReference type="ARBA" id="ARBA00022578"/>
    </source>
</evidence>
<dbReference type="GO" id="GO:0006313">
    <property type="term" value="P:DNA transposition"/>
    <property type="evidence" value="ECO:0007669"/>
    <property type="project" value="UniProtKB-UniRule"/>
</dbReference>
<gene>
    <name evidence="8" type="ORF">MLAC_44950</name>
</gene>
<dbReference type="Proteomes" id="UP000466396">
    <property type="component" value="Chromosome"/>
</dbReference>
<evidence type="ECO:0000256" key="2">
    <source>
        <dbReference type="ARBA" id="ARBA00010961"/>
    </source>
</evidence>
<dbReference type="GO" id="GO:0003677">
    <property type="term" value="F:DNA binding"/>
    <property type="evidence" value="ECO:0007669"/>
    <property type="project" value="UniProtKB-UniRule"/>
</dbReference>